<protein>
    <submittedName>
        <fullName evidence="1">Uncharacterized protein</fullName>
    </submittedName>
</protein>
<comment type="caution">
    <text evidence="1">The sequence shown here is derived from an EMBL/GenBank/DDBJ whole genome shotgun (WGS) entry which is preliminary data.</text>
</comment>
<keyword evidence="2" id="KW-1185">Reference proteome</keyword>
<dbReference type="RefSeq" id="WP_142928800.1">
    <property type="nucleotide sequence ID" value="NZ_ML660101.1"/>
</dbReference>
<proteinExistence type="predicted"/>
<name>A0A545T0J3_9GAMM</name>
<evidence type="ECO:0000313" key="2">
    <source>
        <dbReference type="Proteomes" id="UP000319732"/>
    </source>
</evidence>
<reference evidence="1 2" key="1">
    <citation type="submission" date="2019-06" db="EMBL/GenBank/DDBJ databases">
        <title>Whole genome sequence for Cellvibrionaceae sp. R142.</title>
        <authorList>
            <person name="Wang G."/>
        </authorList>
    </citation>
    <scope>NUCLEOTIDE SEQUENCE [LARGE SCALE GENOMIC DNA]</scope>
    <source>
        <strain evidence="1 2">R142</strain>
    </source>
</reference>
<evidence type="ECO:0000313" key="1">
    <source>
        <dbReference type="EMBL" id="TQV70699.1"/>
    </source>
</evidence>
<sequence length="69" mass="8230">MKVSKFFCLTLTLLCLWACSNRQVYESLQAGQRRECQLLPESQIQDCLARHQQTYDEYLREKQEVENTD</sequence>
<dbReference type="Proteomes" id="UP000319732">
    <property type="component" value="Unassembled WGS sequence"/>
</dbReference>
<dbReference type="AlphaFoldDB" id="A0A545T0J3"/>
<dbReference type="EMBL" id="VHSG01000023">
    <property type="protein sequence ID" value="TQV70699.1"/>
    <property type="molecule type" value="Genomic_DNA"/>
</dbReference>
<organism evidence="1 2">
    <name type="scientific">Exilibacterium tricleocarpae</name>
    <dbReference type="NCBI Taxonomy" id="2591008"/>
    <lineage>
        <taxon>Bacteria</taxon>
        <taxon>Pseudomonadati</taxon>
        <taxon>Pseudomonadota</taxon>
        <taxon>Gammaproteobacteria</taxon>
        <taxon>Cellvibrionales</taxon>
        <taxon>Cellvibrionaceae</taxon>
        <taxon>Exilibacterium</taxon>
    </lineage>
</organism>
<gene>
    <name evidence="1" type="ORF">FKG94_20420</name>
</gene>
<dbReference type="OrthoDB" id="6387823at2"/>
<accession>A0A545T0J3</accession>